<protein>
    <submittedName>
        <fullName evidence="2">Uncharacterized protein</fullName>
    </submittedName>
</protein>
<sequence>MINNYKPRALFGTTYSAEEETRGGNADTRLAAVLSRGSVRLKRRLRWPEVGTRRENADGARSGQGTSERRRRGSSRREADKSPPATKRADVLDLDATDVLELPPGP</sequence>
<dbReference type="Proteomes" id="UP001177670">
    <property type="component" value="Unassembled WGS sequence"/>
</dbReference>
<keyword evidence="3" id="KW-1185">Reference proteome</keyword>
<name>A0AA40KWJ2_9HYME</name>
<organism evidence="2 3">
    <name type="scientific">Melipona bicolor</name>
    <dbReference type="NCBI Taxonomy" id="60889"/>
    <lineage>
        <taxon>Eukaryota</taxon>
        <taxon>Metazoa</taxon>
        <taxon>Ecdysozoa</taxon>
        <taxon>Arthropoda</taxon>
        <taxon>Hexapoda</taxon>
        <taxon>Insecta</taxon>
        <taxon>Pterygota</taxon>
        <taxon>Neoptera</taxon>
        <taxon>Endopterygota</taxon>
        <taxon>Hymenoptera</taxon>
        <taxon>Apocrita</taxon>
        <taxon>Aculeata</taxon>
        <taxon>Apoidea</taxon>
        <taxon>Anthophila</taxon>
        <taxon>Apidae</taxon>
        <taxon>Melipona</taxon>
    </lineage>
</organism>
<dbReference type="EMBL" id="JAHYIQ010000001">
    <property type="protein sequence ID" value="KAK1135560.1"/>
    <property type="molecule type" value="Genomic_DNA"/>
</dbReference>
<feature type="compositionally biased region" description="Basic and acidic residues" evidence="1">
    <location>
        <begin position="75"/>
        <end position="91"/>
    </location>
</feature>
<gene>
    <name evidence="2" type="ORF">K0M31_000146</name>
</gene>
<comment type="caution">
    <text evidence="2">The sequence shown here is derived from an EMBL/GenBank/DDBJ whole genome shotgun (WGS) entry which is preliminary data.</text>
</comment>
<evidence type="ECO:0000256" key="1">
    <source>
        <dbReference type="SAM" id="MobiDB-lite"/>
    </source>
</evidence>
<accession>A0AA40KWJ2</accession>
<evidence type="ECO:0000313" key="2">
    <source>
        <dbReference type="EMBL" id="KAK1135560.1"/>
    </source>
</evidence>
<dbReference type="AlphaFoldDB" id="A0AA40KWJ2"/>
<proteinExistence type="predicted"/>
<evidence type="ECO:0000313" key="3">
    <source>
        <dbReference type="Proteomes" id="UP001177670"/>
    </source>
</evidence>
<reference evidence="2" key="1">
    <citation type="submission" date="2021-10" db="EMBL/GenBank/DDBJ databases">
        <title>Melipona bicolor Genome sequencing and assembly.</title>
        <authorList>
            <person name="Araujo N.S."/>
            <person name="Arias M.C."/>
        </authorList>
    </citation>
    <scope>NUCLEOTIDE SEQUENCE</scope>
    <source>
        <strain evidence="2">USP_2M_L1-L4_2017</strain>
        <tissue evidence="2">Whole body</tissue>
    </source>
</reference>
<feature type="region of interest" description="Disordered" evidence="1">
    <location>
        <begin position="44"/>
        <end position="106"/>
    </location>
</feature>